<dbReference type="Gene3D" id="3.40.50.11550">
    <property type="match status" value="1"/>
</dbReference>
<dbReference type="Pfam" id="PF04187">
    <property type="entry name" value="Cofac_haem_bdg"/>
    <property type="match status" value="1"/>
</dbReference>
<gene>
    <name evidence="2" type="ORF">AKJ08_0097</name>
</gene>
<evidence type="ECO:0000313" key="3">
    <source>
        <dbReference type="Proteomes" id="UP000055590"/>
    </source>
</evidence>
<protein>
    <submittedName>
        <fullName evidence="2">PDZ domain protein</fullName>
    </submittedName>
</protein>
<feature type="domain" description="Haem-binding uptake Tiki superfamily ChaN" evidence="1">
    <location>
        <begin position="58"/>
        <end position="263"/>
    </location>
</feature>
<dbReference type="Proteomes" id="UP000055590">
    <property type="component" value="Chromosome"/>
</dbReference>
<sequence>MLVGGREALSSLPMPRPLLVLALIALAAGCAHVRPKEGRKPGSLFTSSGKPIGLEALADGASDHRFLLVGELHDDPCAHVVQARLIAALAAAGAPPIVGLEMVPTELQPVLDRFTNGELTVSELSEALDWKGIWGFDFGLYQPIFEAAHRWQLPVVGLNLPKDVVRTVGREGIDALPPQQRALLPKILPPPPAQERMLREAFEAHAGALGSDASFQRFMTVQSLWDTQMASQAFAWSLRLDRSVVVLAGAGHVVQGWGIASRLRTLDPGASLLEIVPWHGEEPFDPAEGAIHYFCP</sequence>
<dbReference type="STRING" id="1391653.AKJ08_0097"/>
<evidence type="ECO:0000259" key="1">
    <source>
        <dbReference type="Pfam" id="PF04187"/>
    </source>
</evidence>
<accession>A0A0K1P874</accession>
<dbReference type="RefSeq" id="WP_050724268.1">
    <property type="nucleotide sequence ID" value="NZ_CP012332.1"/>
</dbReference>
<dbReference type="CDD" id="cd14727">
    <property type="entry name" value="ChanN-like"/>
    <property type="match status" value="1"/>
</dbReference>
<dbReference type="EMBL" id="CP012332">
    <property type="protein sequence ID" value="AKU89710.1"/>
    <property type="molecule type" value="Genomic_DNA"/>
</dbReference>
<organism evidence="2 3">
    <name type="scientific">Vulgatibacter incomptus</name>
    <dbReference type="NCBI Taxonomy" id="1391653"/>
    <lineage>
        <taxon>Bacteria</taxon>
        <taxon>Pseudomonadati</taxon>
        <taxon>Myxococcota</taxon>
        <taxon>Myxococcia</taxon>
        <taxon>Myxococcales</taxon>
        <taxon>Cystobacterineae</taxon>
        <taxon>Vulgatibacteraceae</taxon>
        <taxon>Vulgatibacter</taxon>
    </lineage>
</organism>
<dbReference type="SUPFAM" id="SSF159501">
    <property type="entry name" value="EreA/ChaN-like"/>
    <property type="match status" value="1"/>
</dbReference>
<name>A0A0K1P874_9BACT</name>
<dbReference type="KEGG" id="vin:AKJ08_0097"/>
<dbReference type="AlphaFoldDB" id="A0A0K1P874"/>
<reference evidence="2 3" key="1">
    <citation type="submission" date="2015-08" db="EMBL/GenBank/DDBJ databases">
        <authorList>
            <person name="Babu N.S."/>
            <person name="Beckwith C.J."/>
            <person name="Beseler K.G."/>
            <person name="Brison A."/>
            <person name="Carone J.V."/>
            <person name="Caskin T.P."/>
            <person name="Diamond M."/>
            <person name="Durham M.E."/>
            <person name="Foxe J.M."/>
            <person name="Go M."/>
            <person name="Henderson B.A."/>
            <person name="Jones I.B."/>
            <person name="McGettigan J.A."/>
            <person name="Micheletti S.J."/>
            <person name="Nasrallah M.E."/>
            <person name="Ortiz D."/>
            <person name="Piller C.R."/>
            <person name="Privatt S.R."/>
            <person name="Schneider S.L."/>
            <person name="Sharp S."/>
            <person name="Smith T.C."/>
            <person name="Stanton J.D."/>
            <person name="Ullery H.E."/>
            <person name="Wilson R.J."/>
            <person name="Serrano M.G."/>
            <person name="Buck G."/>
            <person name="Lee V."/>
            <person name="Wang Y."/>
            <person name="Carvalho R."/>
            <person name="Voegtly L."/>
            <person name="Shi R."/>
            <person name="Duckworth R."/>
            <person name="Johnson A."/>
            <person name="Loviza R."/>
            <person name="Walstead R."/>
            <person name="Shah Z."/>
            <person name="Kiflezghi M."/>
            <person name="Wade K."/>
            <person name="Ball S.L."/>
            <person name="Bradley K.W."/>
            <person name="Asai D.J."/>
            <person name="Bowman C.A."/>
            <person name="Russell D.A."/>
            <person name="Pope W.H."/>
            <person name="Jacobs-Sera D."/>
            <person name="Hendrix R.W."/>
            <person name="Hatfull G.F."/>
        </authorList>
    </citation>
    <scope>NUCLEOTIDE SEQUENCE [LARGE SCALE GENOMIC DNA]</scope>
    <source>
        <strain evidence="2 3">DSM 27710</strain>
    </source>
</reference>
<evidence type="ECO:0000313" key="2">
    <source>
        <dbReference type="EMBL" id="AKU89710.1"/>
    </source>
</evidence>
<dbReference type="InterPro" id="IPR007314">
    <property type="entry name" value="Cofac_haem-bd_dom"/>
</dbReference>
<proteinExistence type="predicted"/>
<dbReference type="OrthoDB" id="9795827at2"/>
<keyword evidence="3" id="KW-1185">Reference proteome</keyword>
<dbReference type="PROSITE" id="PS51257">
    <property type="entry name" value="PROKAR_LIPOPROTEIN"/>
    <property type="match status" value="1"/>
</dbReference>